<dbReference type="RefSeq" id="WP_037448115.1">
    <property type="nucleotide sequence ID" value="NZ_JFHR01000007.1"/>
</dbReference>
<dbReference type="InterPro" id="IPR029060">
    <property type="entry name" value="PIN-like_dom_sf"/>
</dbReference>
<dbReference type="EMBL" id="JFHR01000007">
    <property type="protein sequence ID" value="KEQ54767.1"/>
    <property type="molecule type" value="Genomic_DNA"/>
</dbReference>
<feature type="domain" description="PIN" evidence="1">
    <location>
        <begin position="5"/>
        <end position="118"/>
    </location>
</feature>
<accession>A0A081RHU4</accession>
<dbReference type="AlphaFoldDB" id="A0A081RHU4"/>
<dbReference type="OrthoDB" id="286092at2"/>
<proteinExistence type="predicted"/>
<dbReference type="Pfam" id="PF01850">
    <property type="entry name" value="PIN"/>
    <property type="match status" value="1"/>
</dbReference>
<sequence>MTEAVLDASAILALLKGERGGSKVAGVVSEAAVGVFNQAEVVSHFVHLGAPLEDIRAMLGALPYTVVPADEALGWEAGALRAATSAAGLALGDRFCLALAKRLGVPAYTADRAWKDVATDVGAKVVAIR</sequence>
<protein>
    <submittedName>
        <fullName evidence="2">Twitching motility protein PilT</fullName>
    </submittedName>
</protein>
<reference evidence="2 3" key="1">
    <citation type="submission" date="2014-02" db="EMBL/GenBank/DDBJ databases">
        <title>Whole genome sequence of Sphingobium chlorophenolicum NBRC 16172.</title>
        <authorList>
            <person name="Gan H.M."/>
            <person name="Gan H.Y."/>
            <person name="Chew T.H."/>
            <person name="Savka M.A."/>
        </authorList>
    </citation>
    <scope>NUCLEOTIDE SEQUENCE [LARGE SCALE GENOMIC DNA]</scope>
    <source>
        <strain evidence="2 3">NBRC 16172</strain>
    </source>
</reference>
<dbReference type="eggNOG" id="COG4374">
    <property type="taxonomic scope" value="Bacteria"/>
</dbReference>
<organism evidence="2 3">
    <name type="scientific">Sphingobium chlorophenolicum</name>
    <dbReference type="NCBI Taxonomy" id="46429"/>
    <lineage>
        <taxon>Bacteria</taxon>
        <taxon>Pseudomonadati</taxon>
        <taxon>Pseudomonadota</taxon>
        <taxon>Alphaproteobacteria</taxon>
        <taxon>Sphingomonadales</taxon>
        <taxon>Sphingomonadaceae</taxon>
        <taxon>Sphingobium</taxon>
    </lineage>
</organism>
<name>A0A081RHU4_SPHCR</name>
<dbReference type="Proteomes" id="UP000028411">
    <property type="component" value="Unassembled WGS sequence"/>
</dbReference>
<evidence type="ECO:0000259" key="1">
    <source>
        <dbReference type="Pfam" id="PF01850"/>
    </source>
</evidence>
<comment type="caution">
    <text evidence="2">The sequence shown here is derived from an EMBL/GenBank/DDBJ whole genome shotgun (WGS) entry which is preliminary data.</text>
</comment>
<gene>
    <name evidence="2" type="ORF">BV95_00996</name>
</gene>
<dbReference type="Gene3D" id="3.40.50.1010">
    <property type="entry name" value="5'-nuclease"/>
    <property type="match status" value="1"/>
</dbReference>
<evidence type="ECO:0000313" key="2">
    <source>
        <dbReference type="EMBL" id="KEQ54767.1"/>
    </source>
</evidence>
<dbReference type="InterPro" id="IPR002716">
    <property type="entry name" value="PIN_dom"/>
</dbReference>
<dbReference type="CDD" id="cd18682">
    <property type="entry name" value="PIN_VapC-like"/>
    <property type="match status" value="1"/>
</dbReference>
<evidence type="ECO:0000313" key="3">
    <source>
        <dbReference type="Proteomes" id="UP000028411"/>
    </source>
</evidence>
<dbReference type="SUPFAM" id="SSF88723">
    <property type="entry name" value="PIN domain-like"/>
    <property type="match status" value="1"/>
</dbReference>
<dbReference type="PATRIC" id="fig|46429.4.peg.957"/>